<dbReference type="CDD" id="cd09911">
    <property type="entry name" value="Lin0431_like"/>
    <property type="match status" value="1"/>
</dbReference>
<keyword evidence="1" id="KW-0472">Membrane</keyword>
<name>A0A174FTU2_9CLOT</name>
<dbReference type="Gene3D" id="2.60.320.10">
    <property type="entry name" value="N-utilization substance G protein NusG, insert domain"/>
    <property type="match status" value="1"/>
</dbReference>
<evidence type="ECO:0000313" key="3">
    <source>
        <dbReference type="Proteomes" id="UP000095594"/>
    </source>
</evidence>
<keyword evidence="1" id="KW-0812">Transmembrane</keyword>
<sequence>MFKRWDFIIIAILMIFSFLPEVIFGFVVGRDFDQTYAEISINGKIEKTIPLTNHTGEEIIDFKSDKGHNTIIINGDKIGIIDADCSDKVCMNPEYISKPGETLVCLPHKFMIEVKGKKNNEDEDIILSH</sequence>
<dbReference type="Proteomes" id="UP000095594">
    <property type="component" value="Unassembled WGS sequence"/>
</dbReference>
<keyword evidence="1" id="KW-1133">Transmembrane helix</keyword>
<dbReference type="OrthoDB" id="47603at2"/>
<dbReference type="Pfam" id="PF07009">
    <property type="entry name" value="NusG_II"/>
    <property type="match status" value="1"/>
</dbReference>
<gene>
    <name evidence="2" type="ORF">ERS852471_01750</name>
</gene>
<dbReference type="RefSeq" id="WP_055265701.1">
    <property type="nucleotide sequence ID" value="NZ_CABIXQ010000010.1"/>
</dbReference>
<reference evidence="2 3" key="1">
    <citation type="submission" date="2015-09" db="EMBL/GenBank/DDBJ databases">
        <authorList>
            <consortium name="Pathogen Informatics"/>
        </authorList>
    </citation>
    <scope>NUCLEOTIDE SEQUENCE [LARGE SCALE GENOMIC DNA]</scope>
    <source>
        <strain evidence="2 3">2789STDY5834856</strain>
    </source>
</reference>
<evidence type="ECO:0000256" key="1">
    <source>
        <dbReference type="SAM" id="Phobius"/>
    </source>
</evidence>
<evidence type="ECO:0000313" key="2">
    <source>
        <dbReference type="EMBL" id="CUO53712.1"/>
    </source>
</evidence>
<dbReference type="EMBL" id="CYZX01000010">
    <property type="protein sequence ID" value="CUO53712.1"/>
    <property type="molecule type" value="Genomic_DNA"/>
</dbReference>
<accession>A0A174FTU2</accession>
<feature type="transmembrane region" description="Helical" evidence="1">
    <location>
        <begin position="7"/>
        <end position="28"/>
    </location>
</feature>
<dbReference type="AlphaFoldDB" id="A0A174FTU2"/>
<proteinExistence type="predicted"/>
<protein>
    <submittedName>
        <fullName evidence="2">Membrane associated protein</fullName>
    </submittedName>
</protein>
<organism evidence="2 3">
    <name type="scientific">Clostridium disporicum</name>
    <dbReference type="NCBI Taxonomy" id="84024"/>
    <lineage>
        <taxon>Bacteria</taxon>
        <taxon>Bacillati</taxon>
        <taxon>Bacillota</taxon>
        <taxon>Clostridia</taxon>
        <taxon>Eubacteriales</taxon>
        <taxon>Clostridiaceae</taxon>
        <taxon>Clostridium</taxon>
    </lineage>
</organism>
<dbReference type="InterPro" id="IPR038690">
    <property type="entry name" value="NusG_2_sf"/>
</dbReference>